<dbReference type="InterPro" id="IPR057326">
    <property type="entry name" value="KR_dom"/>
</dbReference>
<evidence type="ECO:0000256" key="2">
    <source>
        <dbReference type="ARBA" id="ARBA00023002"/>
    </source>
</evidence>
<dbReference type="SMART" id="SM00822">
    <property type="entry name" value="PKS_KR"/>
    <property type="match status" value="1"/>
</dbReference>
<dbReference type="PRINTS" id="PR00081">
    <property type="entry name" value="GDHRDH"/>
</dbReference>
<sequence>MTSSRPLALITGASRGVGAAVARELAPTHRLLLGGRDTPTLHETVSSVEGAEPFAVELTDAASLADAVRGIDRLDVLVHSAGVAEIGAIADQGGEVWRRTMEVNVIAVVELTRLLLPALRAAGGHVVLVNSGAGLRPPNPGWGSYAASKHALRAFADALGVEEREHGVRVTSVFPGRVATDMQRQVRAAEGTDYVPEHYLRPETVARAVGQALSTPADGLTTEIVLRPA</sequence>
<dbReference type="Proteomes" id="UP000791080">
    <property type="component" value="Unassembled WGS sequence"/>
</dbReference>
<keyword evidence="6" id="KW-1185">Reference proteome</keyword>
<proteinExistence type="inferred from homology"/>
<evidence type="ECO:0000313" key="5">
    <source>
        <dbReference type="EMBL" id="MCP2333030.1"/>
    </source>
</evidence>
<evidence type="ECO:0000313" key="6">
    <source>
        <dbReference type="Proteomes" id="UP000791080"/>
    </source>
</evidence>
<dbReference type="PANTHER" id="PTHR44196">
    <property type="entry name" value="DEHYDROGENASE/REDUCTASE SDR FAMILY MEMBER 7B"/>
    <property type="match status" value="1"/>
</dbReference>
<dbReference type="Gene3D" id="3.40.50.720">
    <property type="entry name" value="NAD(P)-binding Rossmann-like Domain"/>
    <property type="match status" value="1"/>
</dbReference>
<dbReference type="EMBL" id="AUBJ02000001">
    <property type="protein sequence ID" value="MCP2333030.1"/>
    <property type="molecule type" value="Genomic_DNA"/>
</dbReference>
<organism evidence="5 6">
    <name type="scientific">Actinoalloteichus caeruleus DSM 43889</name>
    <dbReference type="NCBI Taxonomy" id="1120930"/>
    <lineage>
        <taxon>Bacteria</taxon>
        <taxon>Bacillati</taxon>
        <taxon>Actinomycetota</taxon>
        <taxon>Actinomycetes</taxon>
        <taxon>Pseudonocardiales</taxon>
        <taxon>Pseudonocardiaceae</taxon>
        <taxon>Actinoalloteichus</taxon>
        <taxon>Actinoalloteichus cyanogriseus</taxon>
    </lineage>
</organism>
<reference evidence="5 6" key="1">
    <citation type="submission" date="2013-07" db="EMBL/GenBank/DDBJ databases">
        <authorList>
            <consortium name="DOE Joint Genome Institute"/>
            <person name="Reeve W."/>
            <person name="Huntemann M."/>
            <person name="Han J."/>
            <person name="Chen A."/>
            <person name="Kyrpides N."/>
            <person name="Mavromatis K."/>
            <person name="Markowitz V."/>
            <person name="Palaniappan K."/>
            <person name="Ivanova N."/>
            <person name="Schaumberg A."/>
            <person name="Pati A."/>
            <person name="Liolios K."/>
            <person name="Nordberg H.P."/>
            <person name="Cantor M.N."/>
            <person name="Hua S.X."/>
            <person name="Woyke T."/>
        </authorList>
    </citation>
    <scope>NUCLEOTIDE SEQUENCE [LARGE SCALE GENOMIC DNA]</scope>
    <source>
        <strain evidence="5 6">DSM 43889</strain>
    </source>
</reference>
<dbReference type="InterPro" id="IPR036291">
    <property type="entry name" value="NAD(P)-bd_dom_sf"/>
</dbReference>
<comment type="caution">
    <text evidence="5">The sequence shown here is derived from an EMBL/GenBank/DDBJ whole genome shotgun (WGS) entry which is preliminary data.</text>
</comment>
<evidence type="ECO:0000259" key="4">
    <source>
        <dbReference type="SMART" id="SM00822"/>
    </source>
</evidence>
<gene>
    <name evidence="5" type="ORF">G443_003300</name>
</gene>
<comment type="similarity">
    <text evidence="1 3">Belongs to the short-chain dehydrogenases/reductases (SDR) family.</text>
</comment>
<evidence type="ECO:0000256" key="1">
    <source>
        <dbReference type="ARBA" id="ARBA00006484"/>
    </source>
</evidence>
<dbReference type="InterPro" id="IPR002347">
    <property type="entry name" value="SDR_fam"/>
</dbReference>
<dbReference type="SUPFAM" id="SSF51735">
    <property type="entry name" value="NAD(P)-binding Rossmann-fold domains"/>
    <property type="match status" value="1"/>
</dbReference>
<dbReference type="PANTHER" id="PTHR44196:SF1">
    <property type="entry name" value="DEHYDROGENASE_REDUCTASE SDR FAMILY MEMBER 7B"/>
    <property type="match status" value="1"/>
</dbReference>
<dbReference type="PRINTS" id="PR00080">
    <property type="entry name" value="SDRFAMILY"/>
</dbReference>
<protein>
    <submittedName>
        <fullName evidence="5">NADP-dependent 3-hydroxy acid dehydrogenase YdfG</fullName>
    </submittedName>
</protein>
<name>A0ABT1JKK3_ACTCY</name>
<dbReference type="RefSeq" id="WP_026417894.1">
    <property type="nucleotide sequence ID" value="NZ_AUBJ02000001.1"/>
</dbReference>
<reference evidence="5 6" key="2">
    <citation type="submission" date="2022-06" db="EMBL/GenBank/DDBJ databases">
        <title>Genomic Encyclopedia of Type Strains, Phase I: the one thousand microbial genomes (KMG-I) project.</title>
        <authorList>
            <person name="Kyrpides N."/>
        </authorList>
    </citation>
    <scope>NUCLEOTIDE SEQUENCE [LARGE SCALE GENOMIC DNA]</scope>
    <source>
        <strain evidence="5 6">DSM 43889</strain>
    </source>
</reference>
<keyword evidence="2" id="KW-0560">Oxidoreductase</keyword>
<feature type="domain" description="Ketoreductase" evidence="4">
    <location>
        <begin position="6"/>
        <end position="181"/>
    </location>
</feature>
<evidence type="ECO:0000256" key="3">
    <source>
        <dbReference type="RuleBase" id="RU000363"/>
    </source>
</evidence>
<accession>A0ABT1JKK3</accession>
<dbReference type="Pfam" id="PF00106">
    <property type="entry name" value="adh_short"/>
    <property type="match status" value="1"/>
</dbReference>
<dbReference type="NCBIfam" id="NF006073">
    <property type="entry name" value="PRK08219.1"/>
    <property type="match status" value="1"/>
</dbReference>